<accession>A0A0H5DRF6</accession>
<feature type="region of interest" description="Disordered" evidence="1">
    <location>
        <begin position="127"/>
        <end position="167"/>
    </location>
</feature>
<dbReference type="Proteomes" id="UP000220251">
    <property type="component" value="Unassembled WGS sequence"/>
</dbReference>
<dbReference type="OrthoDB" id="9819609at2"/>
<evidence type="ECO:0000313" key="2">
    <source>
        <dbReference type="EMBL" id="CRX38773.1"/>
    </source>
</evidence>
<feature type="region of interest" description="Disordered" evidence="1">
    <location>
        <begin position="181"/>
        <end position="213"/>
    </location>
</feature>
<name>A0A0H5DRF6_9BACT</name>
<keyword evidence="3" id="KW-1185">Reference proteome</keyword>
<dbReference type="RefSeq" id="WP_098038636.1">
    <property type="nucleotide sequence ID" value="NZ_CWGJ01000019.1"/>
</dbReference>
<evidence type="ECO:0000313" key="3">
    <source>
        <dbReference type="Proteomes" id="UP000220251"/>
    </source>
</evidence>
<sequence>MDVFSKNGNLIDQSYYNSHQADYSENLGWKHTPVSSQKTYLIEGREYKAIEKMERRLSLFSGERIKGILLGFACTLASGGLALISKRVRNWISGRQVVRVCVEKNSAINQATAPVNASSSKVSNVASNALTTPDTTPPVTRPSHKDSDETSTELTPPDNTPPEVPIDISSHQNALLVEQRVSHAADGSAEVEEKPPRDVPVTGTSAEILPTDPDDTKARLVGFYVNQQARLLDLKSKLAEASAADKVKIQTAIDRIDRSDMNNAKIALKVRTGNDPTPQELASYLGKSMTSVRGYYLGQAYSRAILENLPDIVSLMKADKTADPHLVEKISGLSNPTLEEMAKALEVSNEKAADILLDFMVSAAKQNEGSSFLQNLEAKIDGQVAARLGTGVEDIKAWVSDISKEKDLGLILTRLGEERKGVYDPDFKTAANQTFEKHAVSAHTSGMWTFFQKGDVPSTYIAKPEDAKQQWKLFLNPKADEFQSTLDRTLKALESMPYINGKIVASDTIKRKSDLTVVQDPCEPKLLLYFNGPDSAEDFQKAIQLLEKEFMDADMIAHPEGMRDKGNGVLEPQKGPSFTKERNPLMFYVQGGFTESGRHVAVQSGELDAYFEGENYYLHKGSQDPLKDLPGAVYSVGNFIAEMKANVSLFSQPFQLVKLQNMLNKLNRDTHPSPQVSQWKNEIRELMVLVSGNMGLEQMSSMSQLLEHWENMGDVKSATAKTFYQQLGENVSELEGEKGIVKAKIDHIEKAADSAIAKLTALNDASDLSSLSLQDILNASPPSLQYIMIKKILLENPDMKDQLIDMAVEEMVAKVKDTVVLNQTEEQIKNYFKMGGDIALRDGQLKIVRKGFWGDATLDVDSITDEPLSKLKELGLDKLPPQFNLKGDQFDAHSLIQLGLDKLQSIKKRQIERNEALDKGEAVVLSQYYHATGASAAASIAKTGIEASQAQSGFGAFISTEPEFRYGAVILGLPKEVEFKSQAATIFNKGKAGHILKNEQQVWAGLKKFITINPQMQAMQTDFNSGVQKVVSALAMPNDLSTDAQFELKERLALLCDRAVVFRAESENDKHKGFSLNYRELDINYLPAGGINEIKTEENLNKFAETMIRAALKQMNIPLENKDQIVSQLAAPFAQQFRSLYLEGKTIENDQFVLRGALPSRIKATVIAPDDELKDLFYDEFIKKNKTGSQATFKTLDEVKKEFSKQGFEEELVEFIPLAEQLIERDFLSEADAKVPQAWR</sequence>
<reference evidence="3" key="1">
    <citation type="submission" date="2015-06" db="EMBL/GenBank/DDBJ databases">
        <authorList>
            <person name="Bertelli C."/>
        </authorList>
    </citation>
    <scope>NUCLEOTIDE SEQUENCE [LARGE SCALE GENOMIC DNA]</scope>
    <source>
        <strain evidence="3">CRIB-30</strain>
    </source>
</reference>
<proteinExistence type="predicted"/>
<dbReference type="AlphaFoldDB" id="A0A0H5DRF6"/>
<gene>
    <name evidence="2" type="ORF">ELAC_1437</name>
</gene>
<evidence type="ECO:0000256" key="1">
    <source>
        <dbReference type="SAM" id="MobiDB-lite"/>
    </source>
</evidence>
<organism evidence="2 3">
    <name type="scientific">Estrella lausannensis</name>
    <dbReference type="NCBI Taxonomy" id="483423"/>
    <lineage>
        <taxon>Bacteria</taxon>
        <taxon>Pseudomonadati</taxon>
        <taxon>Chlamydiota</taxon>
        <taxon>Chlamydiia</taxon>
        <taxon>Parachlamydiales</taxon>
        <taxon>Candidatus Criblamydiaceae</taxon>
        <taxon>Estrella</taxon>
    </lineage>
</organism>
<dbReference type="EMBL" id="CWGJ01000019">
    <property type="protein sequence ID" value="CRX38773.1"/>
    <property type="molecule type" value="Genomic_DNA"/>
</dbReference>
<protein>
    <submittedName>
        <fullName evidence="2">Uncharacterized protein</fullName>
    </submittedName>
</protein>